<dbReference type="Pfam" id="PF01135">
    <property type="entry name" value="PCMT"/>
    <property type="match status" value="1"/>
</dbReference>
<dbReference type="RefSeq" id="WP_091273064.1">
    <property type="nucleotide sequence ID" value="NZ_FAOZ01000004.1"/>
</dbReference>
<dbReference type="GO" id="GO:0004719">
    <property type="term" value="F:protein-L-isoaspartate (D-aspartate) O-methyltransferase activity"/>
    <property type="evidence" value="ECO:0007669"/>
    <property type="project" value="UniProtKB-EC"/>
</dbReference>
<evidence type="ECO:0000256" key="8">
    <source>
        <dbReference type="ARBA" id="ARBA00022691"/>
    </source>
</evidence>
<dbReference type="Gene3D" id="3.40.50.150">
    <property type="entry name" value="Vaccinia Virus protein VP39"/>
    <property type="match status" value="1"/>
</dbReference>
<dbReference type="InterPro" id="IPR029063">
    <property type="entry name" value="SAM-dependent_MTases_sf"/>
</dbReference>
<dbReference type="AlphaFoldDB" id="A0A0S4QKC8"/>
<evidence type="ECO:0000256" key="10">
    <source>
        <dbReference type="ARBA" id="ARBA00031323"/>
    </source>
</evidence>
<dbReference type="EC" id="2.1.1.77" evidence="3"/>
<dbReference type="GO" id="GO:0032259">
    <property type="term" value="P:methylation"/>
    <property type="evidence" value="ECO:0007669"/>
    <property type="project" value="UniProtKB-KW"/>
</dbReference>
<keyword evidence="5" id="KW-0963">Cytoplasm</keyword>
<evidence type="ECO:0000256" key="1">
    <source>
        <dbReference type="ARBA" id="ARBA00004496"/>
    </source>
</evidence>
<accession>A0A0S4QKC8</accession>
<reference evidence="13" key="1">
    <citation type="submission" date="2015-11" db="EMBL/GenBank/DDBJ databases">
        <authorList>
            <person name="Varghese N."/>
        </authorList>
    </citation>
    <scope>NUCLEOTIDE SEQUENCE [LARGE SCALE GENOMIC DNA]</scope>
    <source>
        <strain evidence="13">DSM 45899</strain>
    </source>
</reference>
<dbReference type="NCBIfam" id="TIGR04364">
    <property type="entry name" value="methyltran_FxLD"/>
    <property type="match status" value="1"/>
</dbReference>
<sequence>MSSTADASPVRLRNAMVDQILAAEPVSAPVEAAVRTVPRELFLPDTSLEEAYQDLVMVTRRDFDGNPLGSVSQPSVVAAMLEMLSVEPGHRILELGSGGYNAALLARLAGRTGSVVSLDIDEAVVHRTHECLRTAGYTGITALIGDGRFGFRLRAPYDRIIVTIDALDVPQDWTDQLVEGGRIVIPLQLRGLTRTVAFSKVGGALTSDVIRPYGFGQMQGLGVPRRTAVTVAGGVRLDVGTDQDVDVDVLGDALAGPRHTVRTGVILAPDDSLLPSLDLWLATVQPTYGRLHTDAIADQWTPVAPAIPTGVSAVWSDDTIAFLALGQTTDAELEIGVIAYGPDRGGLADLLAHDVRVWDAERRGEDPTIQVYPRGTVWKSPPPGRLFDLPSAHILIAWD</sequence>
<evidence type="ECO:0000256" key="5">
    <source>
        <dbReference type="ARBA" id="ARBA00022490"/>
    </source>
</evidence>
<dbReference type="PANTHER" id="PTHR11579">
    <property type="entry name" value="PROTEIN-L-ISOASPARTATE O-METHYLTRANSFERASE"/>
    <property type="match status" value="1"/>
</dbReference>
<dbReference type="CDD" id="cd02440">
    <property type="entry name" value="AdoMet_MTases"/>
    <property type="match status" value="1"/>
</dbReference>
<evidence type="ECO:0000256" key="4">
    <source>
        <dbReference type="ARBA" id="ARBA00013346"/>
    </source>
</evidence>
<keyword evidence="8" id="KW-0949">S-adenosyl-L-methionine</keyword>
<comment type="subcellular location">
    <subcellularLocation>
        <location evidence="1">Cytoplasm</location>
    </subcellularLocation>
</comment>
<dbReference type="Proteomes" id="UP000198802">
    <property type="component" value="Unassembled WGS sequence"/>
</dbReference>
<organism evidence="12 13">
    <name type="scientific">Parafrankia irregularis</name>
    <dbReference type="NCBI Taxonomy" id="795642"/>
    <lineage>
        <taxon>Bacteria</taxon>
        <taxon>Bacillati</taxon>
        <taxon>Actinomycetota</taxon>
        <taxon>Actinomycetes</taxon>
        <taxon>Frankiales</taxon>
        <taxon>Frankiaceae</taxon>
        <taxon>Parafrankia</taxon>
    </lineage>
</organism>
<dbReference type="InterPro" id="IPR000682">
    <property type="entry name" value="PCMT"/>
</dbReference>
<evidence type="ECO:0000313" key="13">
    <source>
        <dbReference type="Proteomes" id="UP000198802"/>
    </source>
</evidence>
<comment type="similarity">
    <text evidence="2">Belongs to the methyltransferase superfamily. L-isoaspartyl/D-aspartyl protein methyltransferase family.</text>
</comment>
<protein>
    <recommendedName>
        <fullName evidence="4">Protein-L-isoaspartate O-methyltransferase</fullName>
        <ecNumber evidence="3">2.1.1.77</ecNumber>
    </recommendedName>
    <alternativeName>
        <fullName evidence="11">L-isoaspartyl protein carboxyl methyltransferase</fullName>
    </alternativeName>
    <alternativeName>
        <fullName evidence="9">Protein L-isoaspartyl methyltransferase</fullName>
    </alternativeName>
    <alternativeName>
        <fullName evidence="10">Protein-beta-aspartate methyltransferase</fullName>
    </alternativeName>
</protein>
<proteinExistence type="inferred from homology"/>
<evidence type="ECO:0000256" key="6">
    <source>
        <dbReference type="ARBA" id="ARBA00022603"/>
    </source>
</evidence>
<evidence type="ECO:0000256" key="3">
    <source>
        <dbReference type="ARBA" id="ARBA00011890"/>
    </source>
</evidence>
<dbReference type="InterPro" id="IPR027573">
    <property type="entry name" value="Methyltran_FxLD"/>
</dbReference>
<evidence type="ECO:0000256" key="11">
    <source>
        <dbReference type="ARBA" id="ARBA00031350"/>
    </source>
</evidence>
<keyword evidence="7 12" id="KW-0808">Transferase</keyword>
<evidence type="ECO:0000313" key="12">
    <source>
        <dbReference type="EMBL" id="CUU54966.1"/>
    </source>
</evidence>
<evidence type="ECO:0000256" key="9">
    <source>
        <dbReference type="ARBA" id="ARBA00030757"/>
    </source>
</evidence>
<gene>
    <name evidence="12" type="ORF">Ga0074812_10446</name>
</gene>
<dbReference type="PANTHER" id="PTHR11579:SF0">
    <property type="entry name" value="PROTEIN-L-ISOASPARTATE(D-ASPARTATE) O-METHYLTRANSFERASE"/>
    <property type="match status" value="1"/>
</dbReference>
<name>A0A0S4QKC8_9ACTN</name>
<keyword evidence="13" id="KW-1185">Reference proteome</keyword>
<dbReference type="PROSITE" id="PS01279">
    <property type="entry name" value="PCMT"/>
    <property type="match status" value="1"/>
</dbReference>
<dbReference type="EMBL" id="FAOZ01000004">
    <property type="protein sequence ID" value="CUU54966.1"/>
    <property type="molecule type" value="Genomic_DNA"/>
</dbReference>
<keyword evidence="6 12" id="KW-0489">Methyltransferase</keyword>
<dbReference type="GO" id="GO:0005737">
    <property type="term" value="C:cytoplasm"/>
    <property type="evidence" value="ECO:0007669"/>
    <property type="project" value="UniProtKB-SubCell"/>
</dbReference>
<evidence type="ECO:0000256" key="2">
    <source>
        <dbReference type="ARBA" id="ARBA00005369"/>
    </source>
</evidence>
<dbReference type="SUPFAM" id="SSF53335">
    <property type="entry name" value="S-adenosyl-L-methionine-dependent methyltransferases"/>
    <property type="match status" value="1"/>
</dbReference>
<evidence type="ECO:0000256" key="7">
    <source>
        <dbReference type="ARBA" id="ARBA00022679"/>
    </source>
</evidence>